<organism evidence="7 8">
    <name type="scientific">Janthinobacterium lividum</name>
    <dbReference type="NCBI Taxonomy" id="29581"/>
    <lineage>
        <taxon>Bacteria</taxon>
        <taxon>Pseudomonadati</taxon>
        <taxon>Pseudomonadota</taxon>
        <taxon>Betaproteobacteria</taxon>
        <taxon>Burkholderiales</taxon>
        <taxon>Oxalobacteraceae</taxon>
        <taxon>Janthinobacterium</taxon>
    </lineage>
</organism>
<evidence type="ECO:0000256" key="2">
    <source>
        <dbReference type="ARBA" id="ARBA00022525"/>
    </source>
</evidence>
<dbReference type="AlphaFoldDB" id="A0AB38CCL8"/>
<keyword evidence="3 4" id="KW-0732">Signal</keyword>
<feature type="domain" description="Ice-binding protein C-terminal" evidence="5">
    <location>
        <begin position="192"/>
        <end position="208"/>
    </location>
</feature>
<dbReference type="GO" id="GO:0005576">
    <property type="term" value="C:extracellular region"/>
    <property type="evidence" value="ECO:0007669"/>
    <property type="project" value="UniProtKB-SubCell"/>
</dbReference>
<keyword evidence="2" id="KW-0964">Secreted</keyword>
<feature type="domain" description="Carbohydrate-binding module family 96" evidence="6">
    <location>
        <begin position="61"/>
        <end position="171"/>
    </location>
</feature>
<evidence type="ECO:0000256" key="4">
    <source>
        <dbReference type="SAM" id="SignalP"/>
    </source>
</evidence>
<dbReference type="InterPro" id="IPR013424">
    <property type="entry name" value="Ice-binding_C"/>
</dbReference>
<name>A0AB38CCL8_9BURK</name>
<dbReference type="Proteomes" id="UP000182489">
    <property type="component" value="Unassembled WGS sequence"/>
</dbReference>
<evidence type="ECO:0000256" key="1">
    <source>
        <dbReference type="ARBA" id="ARBA00004613"/>
    </source>
</evidence>
<evidence type="ECO:0000259" key="5">
    <source>
        <dbReference type="Pfam" id="PF07589"/>
    </source>
</evidence>
<evidence type="ECO:0000313" key="8">
    <source>
        <dbReference type="Proteomes" id="UP000182489"/>
    </source>
</evidence>
<reference evidence="7 8" key="1">
    <citation type="submission" date="2016-11" db="EMBL/GenBank/DDBJ databases">
        <authorList>
            <person name="Varghese N."/>
            <person name="Submissions S."/>
        </authorList>
    </citation>
    <scope>NUCLEOTIDE SEQUENCE [LARGE SCALE GENOMIC DNA]</scope>
    <source>
        <strain evidence="7 8">NFR18</strain>
    </source>
</reference>
<feature type="chain" id="PRO_5044202767" evidence="4">
    <location>
        <begin position="26"/>
        <end position="229"/>
    </location>
</feature>
<dbReference type="EMBL" id="FPKH01000005">
    <property type="protein sequence ID" value="SFY03289.1"/>
    <property type="molecule type" value="Genomic_DNA"/>
</dbReference>
<evidence type="ECO:0000259" key="6">
    <source>
        <dbReference type="Pfam" id="PF24517"/>
    </source>
</evidence>
<gene>
    <name evidence="7" type="ORF">SAMN03097694_4209</name>
</gene>
<evidence type="ECO:0000313" key="7">
    <source>
        <dbReference type="EMBL" id="SFY03289.1"/>
    </source>
</evidence>
<dbReference type="RefSeq" id="WP_072455360.1">
    <property type="nucleotide sequence ID" value="NZ_FPKH01000005.1"/>
</dbReference>
<evidence type="ECO:0000256" key="3">
    <source>
        <dbReference type="ARBA" id="ARBA00022729"/>
    </source>
</evidence>
<accession>A0AB38CCL8</accession>
<sequence>MTCKRIIFSVLLLLGIAPYAQQSFAKAVVIAPMEDISVYGNGRNGNTYFYSGIYAGNVFNGGVARMYEKFSLPAYVAGNSVTSALFEISYSPRQSYMNGAPLQIWAMSNDWDGGTLTRGRTPVIDYTASLGKIKAGINSTIYIDMTDFANQQYQKNAGAMSFVIMSKNEGRIADDFTYFDEKKSLNVTLTSAVPEPSTYAMMLMGLLTLLSRKTIFSQARGSWRSRQRG</sequence>
<dbReference type="NCBIfam" id="NF033679">
    <property type="entry name" value="DNRLRE_dom"/>
    <property type="match status" value="1"/>
</dbReference>
<dbReference type="Pfam" id="PF24517">
    <property type="entry name" value="CBM96"/>
    <property type="match status" value="1"/>
</dbReference>
<dbReference type="Pfam" id="PF07589">
    <property type="entry name" value="PEP-CTERM"/>
    <property type="match status" value="1"/>
</dbReference>
<protein>
    <submittedName>
        <fullName evidence="7">PEP-CTERM protein-sorting domain-containing protein</fullName>
    </submittedName>
</protein>
<comment type="subcellular location">
    <subcellularLocation>
        <location evidence="1">Secreted</location>
    </subcellularLocation>
</comment>
<comment type="caution">
    <text evidence="7">The sequence shown here is derived from an EMBL/GenBank/DDBJ whole genome shotgun (WGS) entry which is preliminary data.</text>
</comment>
<feature type="signal peptide" evidence="4">
    <location>
        <begin position="1"/>
        <end position="25"/>
    </location>
</feature>
<proteinExistence type="predicted"/>
<dbReference type="NCBIfam" id="TIGR02595">
    <property type="entry name" value="PEP_CTERM"/>
    <property type="match status" value="1"/>
</dbReference>
<dbReference type="InterPro" id="IPR055372">
    <property type="entry name" value="CBM96"/>
</dbReference>